<feature type="domain" description="UspA" evidence="3">
    <location>
        <begin position="10"/>
        <end position="154"/>
    </location>
</feature>
<dbReference type="PANTHER" id="PTHR46268">
    <property type="entry name" value="STRESS RESPONSE PROTEIN NHAX"/>
    <property type="match status" value="1"/>
</dbReference>
<dbReference type="PRINTS" id="PR01438">
    <property type="entry name" value="UNVRSLSTRESS"/>
</dbReference>
<comment type="subcellular location">
    <subcellularLocation>
        <location evidence="2">Cytoplasm</location>
    </subcellularLocation>
</comment>
<evidence type="ECO:0000256" key="1">
    <source>
        <dbReference type="ARBA" id="ARBA00008791"/>
    </source>
</evidence>
<comment type="caution">
    <text evidence="4">The sequence shown here is derived from an EMBL/GenBank/DDBJ whole genome shotgun (WGS) entry which is preliminary data.</text>
</comment>
<dbReference type="Proteomes" id="UP000027644">
    <property type="component" value="Unassembled WGS sequence"/>
</dbReference>
<name>A0A074VEE3_9NEIS</name>
<dbReference type="Pfam" id="PF00582">
    <property type="entry name" value="Usp"/>
    <property type="match status" value="1"/>
</dbReference>
<comment type="similarity">
    <text evidence="1 2">Belongs to the universal stress protein A family.</text>
</comment>
<reference evidence="4 5" key="1">
    <citation type="journal article" date="2014" name="PLoS Genet.">
        <title>Hidden diversity in honey bee gut symbionts detected by single-cell genomics.</title>
        <authorList>
            <person name="Engel P."/>
            <person name="Stepanauskas R."/>
            <person name="Moran N."/>
        </authorList>
    </citation>
    <scope>NUCLEOTIDE SEQUENCE [LARGE SCALE GENOMIC DNA]</scope>
    <source>
        <strain evidence="4 5">SCGC AB-598-J21</strain>
    </source>
</reference>
<evidence type="ECO:0000313" key="4">
    <source>
        <dbReference type="EMBL" id="KEQ00845.1"/>
    </source>
</evidence>
<dbReference type="SUPFAM" id="SSF52402">
    <property type="entry name" value="Adenine nucleotide alpha hydrolases-like"/>
    <property type="match status" value="1"/>
</dbReference>
<evidence type="ECO:0000313" key="5">
    <source>
        <dbReference type="Proteomes" id="UP000027644"/>
    </source>
</evidence>
<dbReference type="PIRSF" id="PIRSF006276">
    <property type="entry name" value="UspA"/>
    <property type="match status" value="1"/>
</dbReference>
<evidence type="ECO:0000256" key="2">
    <source>
        <dbReference type="PIRNR" id="PIRNR006276"/>
    </source>
</evidence>
<dbReference type="PANTHER" id="PTHR46268:SF15">
    <property type="entry name" value="UNIVERSAL STRESS PROTEIN HP_0031"/>
    <property type="match status" value="1"/>
</dbReference>
<evidence type="ECO:0000259" key="3">
    <source>
        <dbReference type="Pfam" id="PF00582"/>
    </source>
</evidence>
<dbReference type="CDD" id="cd00293">
    <property type="entry name" value="USP-like"/>
    <property type="match status" value="1"/>
</dbReference>
<protein>
    <recommendedName>
        <fullName evidence="2">Universal stress protein</fullName>
    </recommendedName>
</protein>
<dbReference type="AlphaFoldDB" id="A0A074VEE3"/>
<proteinExistence type="inferred from homology"/>
<dbReference type="GO" id="GO:0005737">
    <property type="term" value="C:cytoplasm"/>
    <property type="evidence" value="ECO:0007669"/>
    <property type="project" value="UniProtKB-SubCell"/>
</dbReference>
<gene>
    <name evidence="4" type="ORF">SASC598J21_013620</name>
</gene>
<dbReference type="Gene3D" id="3.40.50.620">
    <property type="entry name" value="HUPs"/>
    <property type="match status" value="1"/>
</dbReference>
<accession>A0A074VEE3</accession>
<dbReference type="EMBL" id="AVQL01000443">
    <property type="protein sequence ID" value="KEQ00845.1"/>
    <property type="molecule type" value="Genomic_DNA"/>
</dbReference>
<dbReference type="InterPro" id="IPR006015">
    <property type="entry name" value="Universal_stress_UspA"/>
</dbReference>
<sequence>MVYRAGRITMYHKIMVPVDESAAAMRALQEAIMLAKLCNAVLRVVNVVDLAQFSWGGVGALPSEEVRKAVNAAGKKGLEQAEKLLGESGMQYEIEVLESAGDKVADMLIQEATEHNVDLLVMGTHGFSGFMHILMGSVAEGVLRQSDIPVMLLRVRDDD</sequence>
<dbReference type="InterPro" id="IPR014729">
    <property type="entry name" value="Rossmann-like_a/b/a_fold"/>
</dbReference>
<keyword evidence="2" id="KW-0963">Cytoplasm</keyword>
<organism evidence="4 5">
    <name type="scientific">Snodgrassella alvi SCGC AB-598-J21</name>
    <dbReference type="NCBI Taxonomy" id="1385367"/>
    <lineage>
        <taxon>Bacteria</taxon>
        <taxon>Pseudomonadati</taxon>
        <taxon>Pseudomonadota</taxon>
        <taxon>Betaproteobacteria</taxon>
        <taxon>Neisseriales</taxon>
        <taxon>Neisseriaceae</taxon>
        <taxon>Snodgrassella</taxon>
    </lineage>
</organism>
<dbReference type="InterPro" id="IPR006016">
    <property type="entry name" value="UspA"/>
</dbReference>